<keyword evidence="5" id="KW-0677">Repeat</keyword>
<dbReference type="Pfam" id="PF00307">
    <property type="entry name" value="CH"/>
    <property type="match status" value="1"/>
</dbReference>
<feature type="domain" description="SH3" evidence="13">
    <location>
        <begin position="743"/>
        <end position="794"/>
    </location>
</feature>
<feature type="domain" description="DH" evidence="15">
    <location>
        <begin position="157"/>
        <end position="313"/>
    </location>
</feature>
<dbReference type="SMART" id="SM00233">
    <property type="entry name" value="PH"/>
    <property type="match status" value="1"/>
</dbReference>
<dbReference type="Pfam" id="PF00017">
    <property type="entry name" value="SH2"/>
    <property type="match status" value="1"/>
</dbReference>
<dbReference type="InterPro" id="IPR036028">
    <property type="entry name" value="SH3-like_dom_sf"/>
</dbReference>
<evidence type="ECO:0000256" key="6">
    <source>
        <dbReference type="ARBA" id="ARBA00022771"/>
    </source>
</evidence>
<dbReference type="Ensembl" id="ENSSORT00005050530.1">
    <property type="protein sequence ID" value="ENSSORP00005049329.1"/>
    <property type="gene ID" value="ENSSORG00005022271.1"/>
</dbReference>
<evidence type="ECO:0000259" key="13">
    <source>
        <dbReference type="PROSITE" id="PS50002"/>
    </source>
</evidence>
<protein>
    <submittedName>
        <fullName evidence="18">Vav 2 guanine nucleotide exchange factor</fullName>
    </submittedName>
</protein>
<evidence type="ECO:0000256" key="1">
    <source>
        <dbReference type="ARBA" id="ARBA00022443"/>
    </source>
</evidence>
<dbReference type="CDD" id="cd10406">
    <property type="entry name" value="SH2_Vav2"/>
    <property type="match status" value="1"/>
</dbReference>
<dbReference type="PROSITE" id="PS50010">
    <property type="entry name" value="DH_2"/>
    <property type="match status" value="1"/>
</dbReference>
<keyword evidence="8 10" id="KW-0727">SH2 domain</keyword>
<evidence type="ECO:0000313" key="18">
    <source>
        <dbReference type="Ensembl" id="ENSSORP00005049329.1"/>
    </source>
</evidence>
<feature type="domain" description="Phorbol-ester/DAG-type" evidence="17">
    <location>
        <begin position="455"/>
        <end position="504"/>
    </location>
</feature>
<dbReference type="PROSITE" id="PS50003">
    <property type="entry name" value="PH_DOMAIN"/>
    <property type="match status" value="1"/>
</dbReference>
<evidence type="ECO:0000256" key="5">
    <source>
        <dbReference type="ARBA" id="ARBA00022737"/>
    </source>
</evidence>
<dbReference type="PROSITE" id="PS50001">
    <property type="entry name" value="SH2"/>
    <property type="match status" value="1"/>
</dbReference>
<keyword evidence="19" id="KW-1185">Reference proteome</keyword>
<dbReference type="PROSITE" id="PS50002">
    <property type="entry name" value="SH3"/>
    <property type="match status" value="2"/>
</dbReference>
<dbReference type="Gene3D" id="3.30.505.10">
    <property type="entry name" value="SH2 domain"/>
    <property type="match status" value="1"/>
</dbReference>
<evidence type="ECO:0000259" key="14">
    <source>
        <dbReference type="PROSITE" id="PS50003"/>
    </source>
</evidence>
<dbReference type="Pfam" id="PF00621">
    <property type="entry name" value="RhoGEF"/>
    <property type="match status" value="1"/>
</dbReference>
<dbReference type="Pfam" id="PF07653">
    <property type="entry name" value="SH3_2"/>
    <property type="match status" value="1"/>
</dbReference>
<dbReference type="CDD" id="cd11977">
    <property type="entry name" value="SH3_VAV2_2"/>
    <property type="match status" value="1"/>
</dbReference>
<dbReference type="Gene3D" id="1.10.418.10">
    <property type="entry name" value="Calponin-like domain"/>
    <property type="match status" value="1"/>
</dbReference>
<dbReference type="SMART" id="SM00252">
    <property type="entry name" value="SH2"/>
    <property type="match status" value="1"/>
</dbReference>
<sequence length="794" mass="92220">QETGSTLIFLIWIKAAAYQPREQQSAFLCLKNIRTFLKVCHDKFGLRNSELFDPFDLFDVRDFGKVISALSRISHHSIAQIKGIRPFPSEDTALNEDDVYRSLEELADEHDLGEDDIYDCVPCEDDGDDIYEDIIKVEVRQPMKMGMTEDDKRNCCLVEIQETEAKYYKTLEDIEKHEFRFVDVIKVHFALLRAIDLNMVSGGSGLGKIFLDFKERLLIYGQYCSHMENAQKTLDELIATREDVKIKVEECTMKVQEGKFKLQDLLVVPMQRVLKYHLLLKELLSHSADRPERQQLKEALEAMQDLAMYINEVKRDNETLKKISEFQSSIENLQVRLEEYGRPKIDGELKVCSIVNRTKQDRYIFLFDKVVIVCKRKGYSYELKEIIELQSYKMSDDPMNNRDMKKWSYGFYLIHLQGKQGFQFFCKTEETKRKWMEQFEMAMSNIKPERATANQHNFQMHTFDKNTNCRACKMLLRGIFYQGYYCSRCGTGAHKECLEVITICKISMFPSYKCPKMVAVRNYHGTPAPPGKTPLCFQTGDFIELLKGDPDTTWWEGKLIQTQKSGFFPSSCVKPCLDPKPFPSIRQPSRDMDYYGYPWFAGNMERQQADNLLKSHSSGTYLIRERTAEAERFAISIKFNDEVKHIKVIEKDSWIHITEAKKFESLLELVEYYQSHSLKESFKLLDTTLRYPYKSRERSLTRASTRSPAATCASYNFSFLSPQGLNFSSSQSSAPFWSVFTPRVVSTAVARYNFAARDMRELSLREGDIVKIYSKIGGDQGWWKGEANGRVSQK</sequence>
<dbReference type="GO" id="GO:0005737">
    <property type="term" value="C:cytoplasm"/>
    <property type="evidence" value="ECO:0007669"/>
    <property type="project" value="TreeGrafter"/>
</dbReference>
<dbReference type="SUPFAM" id="SSF50044">
    <property type="entry name" value="SH3-domain"/>
    <property type="match status" value="2"/>
</dbReference>
<evidence type="ECO:0000256" key="7">
    <source>
        <dbReference type="ARBA" id="ARBA00022833"/>
    </source>
</evidence>
<dbReference type="GO" id="GO:0016477">
    <property type="term" value="P:cell migration"/>
    <property type="evidence" value="ECO:0007669"/>
    <property type="project" value="TreeGrafter"/>
</dbReference>
<evidence type="ECO:0000256" key="2">
    <source>
        <dbReference type="ARBA" id="ARBA00022553"/>
    </source>
</evidence>
<evidence type="ECO:0000256" key="9">
    <source>
        <dbReference type="ARBA" id="ARBA00023288"/>
    </source>
</evidence>
<keyword evidence="3" id="KW-0344">Guanine-nucleotide releasing factor</keyword>
<keyword evidence="1 11" id="KW-0728">SH3 domain</keyword>
<dbReference type="InterPro" id="IPR036860">
    <property type="entry name" value="SH2_dom_sf"/>
</dbReference>
<evidence type="ECO:0000256" key="3">
    <source>
        <dbReference type="ARBA" id="ARBA00022658"/>
    </source>
</evidence>
<dbReference type="GO" id="GO:0035556">
    <property type="term" value="P:intracellular signal transduction"/>
    <property type="evidence" value="ECO:0007669"/>
    <property type="project" value="InterPro"/>
</dbReference>
<dbReference type="InterPro" id="IPR035733">
    <property type="entry name" value="VAV2_SH3_1"/>
</dbReference>
<dbReference type="SMART" id="SM00326">
    <property type="entry name" value="SH3"/>
    <property type="match status" value="2"/>
</dbReference>
<gene>
    <name evidence="18" type="primary">vav2</name>
</gene>
<dbReference type="Pfam" id="PF22697">
    <property type="entry name" value="SOS1_NGEF_PH"/>
    <property type="match status" value="1"/>
</dbReference>
<reference evidence="18" key="1">
    <citation type="submission" date="2019-06" db="EMBL/GenBank/DDBJ databases">
        <authorList>
            <consortium name="Wellcome Sanger Institute Data Sharing"/>
        </authorList>
    </citation>
    <scope>NUCLEOTIDE SEQUENCE [LARGE SCALE GENOMIC DNA]</scope>
</reference>
<dbReference type="InterPro" id="IPR001452">
    <property type="entry name" value="SH3_domain"/>
</dbReference>
<feature type="domain" description="SH3" evidence="13">
    <location>
        <begin position="512"/>
        <end position="578"/>
    </location>
</feature>
<dbReference type="SUPFAM" id="SSF50729">
    <property type="entry name" value="PH domain-like"/>
    <property type="match status" value="1"/>
</dbReference>
<dbReference type="Gene3D" id="1.20.900.10">
    <property type="entry name" value="Dbl homology (DH) domain"/>
    <property type="match status" value="1"/>
</dbReference>
<evidence type="ECO:0000259" key="15">
    <source>
        <dbReference type="PROSITE" id="PS50010"/>
    </source>
</evidence>
<evidence type="ECO:0000256" key="11">
    <source>
        <dbReference type="PROSITE-ProRule" id="PRU00192"/>
    </source>
</evidence>
<evidence type="ECO:0000259" key="12">
    <source>
        <dbReference type="PROSITE" id="PS50001"/>
    </source>
</evidence>
<dbReference type="InterPro" id="IPR035732">
    <property type="entry name" value="VAV2_SH3_2"/>
</dbReference>
<dbReference type="CDD" id="cd20868">
    <property type="entry name" value="C1_VAV2"/>
    <property type="match status" value="1"/>
</dbReference>
<dbReference type="InterPro" id="IPR001331">
    <property type="entry name" value="GDS_CDC24_CS"/>
</dbReference>
<dbReference type="Gene3D" id="2.30.29.30">
    <property type="entry name" value="Pleckstrin-homology domain (PH domain)/Phosphotyrosine-binding domain (PTB)"/>
    <property type="match status" value="1"/>
</dbReference>
<dbReference type="SMART" id="SM00109">
    <property type="entry name" value="C1"/>
    <property type="match status" value="1"/>
</dbReference>
<evidence type="ECO:0000256" key="10">
    <source>
        <dbReference type="PROSITE-ProRule" id="PRU00191"/>
    </source>
</evidence>
<keyword evidence="7" id="KW-0862">Zinc</keyword>
<dbReference type="InterPro" id="IPR036872">
    <property type="entry name" value="CH_dom_sf"/>
</dbReference>
<dbReference type="AlphaFoldDB" id="A0A673C7V6"/>
<dbReference type="InterPro" id="IPR001715">
    <property type="entry name" value="CH_dom"/>
</dbReference>
<dbReference type="InterPro" id="IPR002219">
    <property type="entry name" value="PKC_DAG/PE"/>
</dbReference>
<dbReference type="FunFam" id="3.30.505.10:FF:000024">
    <property type="entry name" value="Vav guanine nucleotide exchange factor 2"/>
    <property type="match status" value="1"/>
</dbReference>
<dbReference type="SMART" id="SM00325">
    <property type="entry name" value="RhoGEF"/>
    <property type="match status" value="1"/>
</dbReference>
<name>A0A673C7V6_9TELE</name>
<feature type="domain" description="SH2" evidence="12">
    <location>
        <begin position="599"/>
        <end position="693"/>
    </location>
</feature>
<dbReference type="PROSITE" id="PS00479">
    <property type="entry name" value="ZF_DAG_PE_1"/>
    <property type="match status" value="1"/>
</dbReference>
<feature type="domain" description="PH" evidence="14">
    <location>
        <begin position="342"/>
        <end position="444"/>
    </location>
</feature>
<dbReference type="InterPro" id="IPR037832">
    <property type="entry name" value="PH_Vav"/>
</dbReference>
<dbReference type="Proteomes" id="UP000472271">
    <property type="component" value="Chromosome 12"/>
</dbReference>
<proteinExistence type="predicted"/>
<dbReference type="InterPro" id="IPR011993">
    <property type="entry name" value="PH-like_dom_sf"/>
</dbReference>
<evidence type="ECO:0000313" key="19">
    <source>
        <dbReference type="Proteomes" id="UP000472271"/>
    </source>
</evidence>
<organism evidence="18 19">
    <name type="scientific">Sphaeramia orbicularis</name>
    <name type="common">orbiculate cardinalfish</name>
    <dbReference type="NCBI Taxonomy" id="375764"/>
    <lineage>
        <taxon>Eukaryota</taxon>
        <taxon>Metazoa</taxon>
        <taxon>Chordata</taxon>
        <taxon>Craniata</taxon>
        <taxon>Vertebrata</taxon>
        <taxon>Euteleostomi</taxon>
        <taxon>Actinopterygii</taxon>
        <taxon>Neopterygii</taxon>
        <taxon>Teleostei</taxon>
        <taxon>Neoteleostei</taxon>
        <taxon>Acanthomorphata</taxon>
        <taxon>Gobiaria</taxon>
        <taxon>Kurtiformes</taxon>
        <taxon>Apogonoidei</taxon>
        <taxon>Apogonidae</taxon>
        <taxon>Apogoninae</taxon>
        <taxon>Sphaeramia</taxon>
    </lineage>
</organism>
<dbReference type="SUPFAM" id="SSF48065">
    <property type="entry name" value="DBL homology domain (DH-domain)"/>
    <property type="match status" value="1"/>
</dbReference>
<dbReference type="PROSITE" id="PS50021">
    <property type="entry name" value="CH"/>
    <property type="match status" value="1"/>
</dbReference>
<dbReference type="CDD" id="cd01223">
    <property type="entry name" value="PH_Vav"/>
    <property type="match status" value="1"/>
</dbReference>
<dbReference type="PRINTS" id="PR00401">
    <property type="entry name" value="SH2DOMAIN"/>
</dbReference>
<evidence type="ECO:0000259" key="17">
    <source>
        <dbReference type="PROSITE" id="PS50081"/>
    </source>
</evidence>
<evidence type="ECO:0000256" key="8">
    <source>
        <dbReference type="ARBA" id="ARBA00022999"/>
    </source>
</evidence>
<dbReference type="InterPro" id="IPR035899">
    <property type="entry name" value="DBL_dom_sf"/>
</dbReference>
<keyword evidence="4" id="KW-0479">Metal-binding</keyword>
<reference evidence="18" key="3">
    <citation type="submission" date="2025-09" db="UniProtKB">
        <authorList>
            <consortium name="Ensembl"/>
        </authorList>
    </citation>
    <scope>IDENTIFICATION</scope>
</reference>
<dbReference type="InterPro" id="IPR055251">
    <property type="entry name" value="SOS1_NGEF_PH"/>
</dbReference>
<dbReference type="PROSITE" id="PS50081">
    <property type="entry name" value="ZF_DAG_PE_2"/>
    <property type="match status" value="1"/>
</dbReference>
<dbReference type="FunFam" id="2.30.29.30:FF:000050">
    <property type="entry name" value="Vav guanine nucleotide exchange factor 2"/>
    <property type="match status" value="1"/>
</dbReference>
<dbReference type="InterPro" id="IPR000980">
    <property type="entry name" value="SH2"/>
</dbReference>
<dbReference type="SUPFAM" id="SSF47576">
    <property type="entry name" value="Calponin-homology domain, CH-domain"/>
    <property type="match status" value="1"/>
</dbReference>
<keyword evidence="6" id="KW-0863">Zinc-finger</keyword>
<dbReference type="PANTHER" id="PTHR45818">
    <property type="entry name" value="PROTEIN VAV"/>
    <property type="match status" value="1"/>
</dbReference>
<accession>A0A673C7V6</accession>
<dbReference type="Pfam" id="PF00018">
    <property type="entry name" value="SH3_1"/>
    <property type="match status" value="1"/>
</dbReference>
<dbReference type="PANTHER" id="PTHR45818:SF4">
    <property type="entry name" value="GUANINE NUCLEOTIDE EXCHANGE FACTOR VAV2"/>
    <property type="match status" value="1"/>
</dbReference>
<feature type="domain" description="Calponin-homology (CH)" evidence="16">
    <location>
        <begin position="1"/>
        <end position="77"/>
    </location>
</feature>
<dbReference type="Gene3D" id="2.30.30.40">
    <property type="entry name" value="SH3 Domains"/>
    <property type="match status" value="2"/>
</dbReference>
<reference evidence="18" key="2">
    <citation type="submission" date="2025-08" db="UniProtKB">
        <authorList>
            <consortium name="Ensembl"/>
        </authorList>
    </citation>
    <scope>IDENTIFICATION</scope>
</reference>
<evidence type="ECO:0000256" key="4">
    <source>
        <dbReference type="ARBA" id="ARBA00022723"/>
    </source>
</evidence>
<dbReference type="CDD" id="cd11980">
    <property type="entry name" value="SH3_VAV2_1"/>
    <property type="match status" value="1"/>
</dbReference>
<dbReference type="Pfam" id="PF00130">
    <property type="entry name" value="C1_1"/>
    <property type="match status" value="1"/>
</dbReference>
<dbReference type="FunFam" id="3.30.60.20:FF:000015">
    <property type="entry name" value="Vav guanine nucleotide exchange factor 1"/>
    <property type="match status" value="1"/>
</dbReference>
<dbReference type="Gene3D" id="3.30.60.20">
    <property type="match status" value="1"/>
</dbReference>
<keyword evidence="9" id="KW-0449">Lipoprotein</keyword>
<dbReference type="InterPro" id="IPR000219">
    <property type="entry name" value="DH_dom"/>
</dbReference>
<dbReference type="GO" id="GO:0008270">
    <property type="term" value="F:zinc ion binding"/>
    <property type="evidence" value="ECO:0007669"/>
    <property type="project" value="UniProtKB-KW"/>
</dbReference>
<dbReference type="InterPro" id="IPR035880">
    <property type="entry name" value="VAV2_SH2"/>
</dbReference>
<dbReference type="InterPro" id="IPR001849">
    <property type="entry name" value="PH_domain"/>
</dbReference>
<dbReference type="PROSITE" id="PS00741">
    <property type="entry name" value="DH_1"/>
    <property type="match status" value="1"/>
</dbReference>
<dbReference type="CDD" id="cd00160">
    <property type="entry name" value="RhoGEF"/>
    <property type="match status" value="1"/>
</dbReference>
<dbReference type="SUPFAM" id="SSF55550">
    <property type="entry name" value="SH2 domain"/>
    <property type="match status" value="1"/>
</dbReference>
<keyword evidence="2" id="KW-0597">Phosphoprotein</keyword>
<evidence type="ECO:0000259" key="16">
    <source>
        <dbReference type="PROSITE" id="PS50021"/>
    </source>
</evidence>
<dbReference type="GO" id="GO:0005085">
    <property type="term" value="F:guanyl-nucleotide exchange factor activity"/>
    <property type="evidence" value="ECO:0007669"/>
    <property type="project" value="UniProtKB-KW"/>
</dbReference>